<feature type="binding site" evidence="8">
    <location>
        <position position="12"/>
    </location>
    <ligand>
        <name>Mg(2+)</name>
        <dbReference type="ChEBI" id="CHEBI:18420"/>
    </ligand>
</feature>
<dbReference type="Gene3D" id="3.40.50.1000">
    <property type="entry name" value="HAD superfamily/HAD-like"/>
    <property type="match status" value="2"/>
</dbReference>
<dbReference type="InterPro" id="IPR006357">
    <property type="entry name" value="HAD-SF_hydro_IIA"/>
</dbReference>
<evidence type="ECO:0000313" key="10">
    <source>
        <dbReference type="Proteomes" id="UP000254879"/>
    </source>
</evidence>
<keyword evidence="3 9" id="KW-0378">Hydrolase</keyword>
<dbReference type="EC" id="3.1.3.-" evidence="5"/>
<name>A0A378MKF8_LISGR</name>
<evidence type="ECO:0000256" key="8">
    <source>
        <dbReference type="PIRSR" id="PIRSR000915-3"/>
    </source>
</evidence>
<dbReference type="InterPro" id="IPR006354">
    <property type="entry name" value="HAD-SF_hydro_IIA_hyp1"/>
</dbReference>
<evidence type="ECO:0000313" key="9">
    <source>
        <dbReference type="EMBL" id="STY44255.1"/>
    </source>
</evidence>
<sequence length="256" mass="27891">MITKTYGAYLIDLDGTMYRGSEKIPEAPLFVKELLARNIPHLFVTNNSTKTPEQVAATLNSMDIPAKPENIFTSSLATAQYMTQLNQGKTAYVIGETGLKEALQLAGFEEKAVDPDFVVVGMDREVNYEKLATAALAIRGGATFISTNRDRAIPTEKGLMPGNGAITGAISLTTGVEPTFIGKPEAIIVEQALERLGIRKEQAIMVGDNYETDISAGIHYGMDTVIVHTGFTSPEELREKPQQPTYAIADLSEWQF</sequence>
<dbReference type="PIRSF" id="PIRSF000915">
    <property type="entry name" value="PGP-type_phosphatase"/>
    <property type="match status" value="1"/>
</dbReference>
<dbReference type="NCBIfam" id="TIGR01457">
    <property type="entry name" value="HAD-SF-IIA-hyp2"/>
    <property type="match status" value="1"/>
</dbReference>
<dbReference type="SFLD" id="SFLDS00003">
    <property type="entry name" value="Haloacid_Dehalogenase"/>
    <property type="match status" value="1"/>
</dbReference>
<evidence type="ECO:0000256" key="1">
    <source>
        <dbReference type="ARBA" id="ARBA00006696"/>
    </source>
</evidence>
<evidence type="ECO:0000256" key="2">
    <source>
        <dbReference type="ARBA" id="ARBA00022723"/>
    </source>
</evidence>
<dbReference type="SUPFAM" id="SSF56784">
    <property type="entry name" value="HAD-like"/>
    <property type="match status" value="1"/>
</dbReference>
<dbReference type="FunFam" id="3.40.50.1000:FF:000053">
    <property type="entry name" value="TIGR01457 family HAD hydrolase"/>
    <property type="match status" value="1"/>
</dbReference>
<feature type="active site" description="Proton donor" evidence="6">
    <location>
        <position position="14"/>
    </location>
</feature>
<reference evidence="9 10" key="1">
    <citation type="submission" date="2018-06" db="EMBL/GenBank/DDBJ databases">
        <authorList>
            <consortium name="Pathogen Informatics"/>
            <person name="Doyle S."/>
        </authorList>
    </citation>
    <scope>NUCLEOTIDE SEQUENCE [LARGE SCALE GENOMIC DNA]</scope>
    <source>
        <strain evidence="10">NCTC 10815</strain>
    </source>
</reference>
<dbReference type="GO" id="GO:0046872">
    <property type="term" value="F:metal ion binding"/>
    <property type="evidence" value="ECO:0007669"/>
    <property type="project" value="UniProtKB-KW"/>
</dbReference>
<evidence type="ECO:0000256" key="3">
    <source>
        <dbReference type="ARBA" id="ARBA00022801"/>
    </source>
</evidence>
<keyword evidence="4 5" id="KW-0460">Magnesium</keyword>
<keyword evidence="2 5" id="KW-0479">Metal-binding</keyword>
<dbReference type="Pfam" id="PF13242">
    <property type="entry name" value="Hydrolase_like"/>
    <property type="match status" value="1"/>
</dbReference>
<evidence type="ECO:0000256" key="5">
    <source>
        <dbReference type="PIRNR" id="PIRNR000915"/>
    </source>
</evidence>
<dbReference type="SFLD" id="SFLDG01139">
    <property type="entry name" value="C2.A:_Pyridoxal_Phosphate_Phos"/>
    <property type="match status" value="1"/>
</dbReference>
<dbReference type="RefSeq" id="WP_115345911.1">
    <property type="nucleotide sequence ID" value="NZ_UGPG01000001.1"/>
</dbReference>
<dbReference type="Proteomes" id="UP000254879">
    <property type="component" value="Unassembled WGS sequence"/>
</dbReference>
<feature type="binding site" evidence="8">
    <location>
        <position position="208"/>
    </location>
    <ligand>
        <name>Mg(2+)</name>
        <dbReference type="ChEBI" id="CHEBI:18420"/>
    </ligand>
</feature>
<feature type="binding site" evidence="8">
    <location>
        <position position="14"/>
    </location>
    <ligand>
        <name>Mg(2+)</name>
        <dbReference type="ChEBI" id="CHEBI:18420"/>
    </ligand>
</feature>
<dbReference type="InterPro" id="IPR036412">
    <property type="entry name" value="HAD-like_sf"/>
</dbReference>
<evidence type="ECO:0000256" key="7">
    <source>
        <dbReference type="PIRSR" id="PIRSR000915-2"/>
    </source>
</evidence>
<proteinExistence type="inferred from homology"/>
<evidence type="ECO:0000256" key="6">
    <source>
        <dbReference type="PIRSR" id="PIRSR000915-1"/>
    </source>
</evidence>
<dbReference type="NCBIfam" id="TIGR01460">
    <property type="entry name" value="HAD-SF-IIA"/>
    <property type="match status" value="1"/>
</dbReference>
<comment type="similarity">
    <text evidence="1 5">Belongs to the HAD-like hydrolase superfamily. NagD family.</text>
</comment>
<accession>A0A378MKF8</accession>
<gene>
    <name evidence="9" type="primary">yutF</name>
    <name evidence="9" type="ORF">NCTC10815_01594</name>
</gene>
<dbReference type="PANTHER" id="PTHR19288">
    <property type="entry name" value="4-NITROPHENYLPHOSPHATASE-RELATED"/>
    <property type="match status" value="1"/>
</dbReference>
<organism evidence="9 10">
    <name type="scientific">Listeria grayi</name>
    <name type="common">Listeria murrayi</name>
    <dbReference type="NCBI Taxonomy" id="1641"/>
    <lineage>
        <taxon>Bacteria</taxon>
        <taxon>Bacillati</taxon>
        <taxon>Bacillota</taxon>
        <taxon>Bacilli</taxon>
        <taxon>Bacillales</taxon>
        <taxon>Listeriaceae</taxon>
        <taxon>Listeria</taxon>
    </lineage>
</organism>
<dbReference type="EMBL" id="UGPG01000001">
    <property type="protein sequence ID" value="STY44255.1"/>
    <property type="molecule type" value="Genomic_DNA"/>
</dbReference>
<feature type="binding site" evidence="7">
    <location>
        <position position="183"/>
    </location>
    <ligand>
        <name>substrate</name>
    </ligand>
</feature>
<dbReference type="AlphaFoldDB" id="A0A378MKF8"/>
<dbReference type="GO" id="GO:0005737">
    <property type="term" value="C:cytoplasm"/>
    <property type="evidence" value="ECO:0007669"/>
    <property type="project" value="TreeGrafter"/>
</dbReference>
<dbReference type="GO" id="GO:0016791">
    <property type="term" value="F:phosphatase activity"/>
    <property type="evidence" value="ECO:0007669"/>
    <property type="project" value="TreeGrafter"/>
</dbReference>
<protein>
    <recommendedName>
        <fullName evidence="5">Acid sugar phosphatase</fullName>
        <ecNumber evidence="5">3.1.3.-</ecNumber>
    </recommendedName>
</protein>
<comment type="cofactor">
    <cofactor evidence="8">
        <name>Mg(2+)</name>
        <dbReference type="ChEBI" id="CHEBI:18420"/>
    </cofactor>
    <text evidence="8">Divalent metal ions. Mg(2+) is the most effective.</text>
</comment>
<dbReference type="Pfam" id="PF13344">
    <property type="entry name" value="Hydrolase_6"/>
    <property type="match status" value="1"/>
</dbReference>
<dbReference type="PANTHER" id="PTHR19288:SF46">
    <property type="entry name" value="HALOACID DEHALOGENASE-LIKE HYDROLASE DOMAIN-CONTAINING PROTEIN 2"/>
    <property type="match status" value="1"/>
</dbReference>
<evidence type="ECO:0000256" key="4">
    <source>
        <dbReference type="ARBA" id="ARBA00022842"/>
    </source>
</evidence>
<dbReference type="CDD" id="cd07530">
    <property type="entry name" value="HAD_Pase_UmpH-like"/>
    <property type="match status" value="1"/>
</dbReference>
<feature type="active site" description="Nucleophile" evidence="6">
    <location>
        <position position="12"/>
    </location>
</feature>
<dbReference type="InterPro" id="IPR023214">
    <property type="entry name" value="HAD_sf"/>
</dbReference>
<comment type="function">
    <text evidence="5">Catalyzes the dephosphorylation of 2-6 carbon acid sugars in vitro.</text>
</comment>